<dbReference type="Proteomes" id="UP000287756">
    <property type="component" value="Chromosome"/>
</dbReference>
<keyword evidence="15" id="KW-0503">Monooxygenase</keyword>
<dbReference type="GO" id="GO:0047091">
    <property type="term" value="F:L-lysine 6-monooxygenase (NADPH) activity"/>
    <property type="evidence" value="ECO:0007669"/>
    <property type="project" value="UniProtKB-EC"/>
</dbReference>
<dbReference type="EMBL" id="CP026118">
    <property type="protein sequence ID" value="QAS54431.1"/>
    <property type="molecule type" value="Genomic_DNA"/>
</dbReference>
<reference evidence="15 16" key="1">
    <citation type="submission" date="2018-01" db="EMBL/GenBank/DDBJ databases">
        <title>The whole genome sequencing and assembly of Halobacillus litoralis ERB031 strain.</title>
        <authorList>
            <person name="Lee S.-J."/>
            <person name="Park M.-K."/>
            <person name="Kim J.-Y."/>
            <person name="Lee Y.-J."/>
            <person name="Yi H."/>
            <person name="Bahn Y.-S."/>
            <person name="Kim J.F."/>
            <person name="Lee D.-W."/>
        </authorList>
    </citation>
    <scope>NUCLEOTIDE SEQUENCE [LARGE SCALE GENOMIC DNA]</scope>
    <source>
        <strain evidence="15 16">ERB 031</strain>
    </source>
</reference>
<evidence type="ECO:0000256" key="3">
    <source>
        <dbReference type="ARBA" id="ARBA00007588"/>
    </source>
</evidence>
<evidence type="ECO:0000256" key="10">
    <source>
        <dbReference type="ARBA" id="ARBA00029939"/>
    </source>
</evidence>
<evidence type="ECO:0000256" key="11">
    <source>
        <dbReference type="ARBA" id="ARBA00031158"/>
    </source>
</evidence>
<keyword evidence="8" id="KW-0521">NADP</keyword>
<evidence type="ECO:0000256" key="8">
    <source>
        <dbReference type="ARBA" id="ARBA00022857"/>
    </source>
</evidence>
<evidence type="ECO:0000256" key="1">
    <source>
        <dbReference type="ARBA" id="ARBA00001974"/>
    </source>
</evidence>
<sequence length="451" mass="51620">MNEDLHPSTTIHHVIGIGLGPFNLGMAALMDSIDDIHCLFLEREPEFEWHPGMLIEGTTLQVPFLADLVSMIDVKNEYSFLNYLQEHNRLYHFYFLEKFHIPRKEYNHYCRWVCRKLDSCRFEKNVLQVEPLEHEGKTVYRVTVEDMKSGTHEHFLTENIVMGIGTEPGIPEPFREHLGSKVFHTSEYLSKRQACLNGETVAVIGSGQSAAEVFLDVAKQQQISGGSLEWYTRSNGFFPMEYSKLGLEYFSPDYIDFFYELPQWKKDALLQNQELLYKGISAETIGEIYDHLYERSIGDVEPPLHLQAMTEMTDLSWNGDTWTLNGKQRISEEAVETEADVVILGTGYQQRVPVFLQEMNDVISWDESGRFQVRKDYALDTSLDGEGEIYVQNGEIHSHGVGAPDLGLGAYRNAVIINQIAGREVFPIPDKHVFQTFGTVSEHNSSYAKIR</sequence>
<evidence type="ECO:0000256" key="12">
    <source>
        <dbReference type="ARBA" id="ARBA00032493"/>
    </source>
</evidence>
<comment type="cofactor">
    <cofactor evidence="1">
        <name>FAD</name>
        <dbReference type="ChEBI" id="CHEBI:57692"/>
    </cofactor>
</comment>
<evidence type="ECO:0000256" key="7">
    <source>
        <dbReference type="ARBA" id="ARBA00022827"/>
    </source>
</evidence>
<evidence type="ECO:0000256" key="6">
    <source>
        <dbReference type="ARBA" id="ARBA00022630"/>
    </source>
</evidence>
<evidence type="ECO:0000313" key="16">
    <source>
        <dbReference type="Proteomes" id="UP000287756"/>
    </source>
</evidence>
<organism evidence="15 16">
    <name type="scientific">Halobacillus litoralis</name>
    <dbReference type="NCBI Taxonomy" id="45668"/>
    <lineage>
        <taxon>Bacteria</taxon>
        <taxon>Bacillati</taxon>
        <taxon>Bacillota</taxon>
        <taxon>Bacilli</taxon>
        <taxon>Bacillales</taxon>
        <taxon>Bacillaceae</taxon>
        <taxon>Halobacillus</taxon>
    </lineage>
</organism>
<evidence type="ECO:0000313" key="15">
    <source>
        <dbReference type="EMBL" id="QAS54431.1"/>
    </source>
</evidence>
<dbReference type="InterPro" id="IPR025700">
    <property type="entry name" value="Lys/Orn_oxygenase"/>
</dbReference>
<comment type="similarity">
    <text evidence="3">Belongs to the lysine N(6)-hydroxylase/L-ornithine N(5)-oxygenase family.</text>
</comment>
<dbReference type="PANTHER" id="PTHR42802:SF1">
    <property type="entry name" value="L-ORNITHINE N(5)-MONOOXYGENASE"/>
    <property type="match status" value="1"/>
</dbReference>
<protein>
    <recommendedName>
        <fullName evidence="5">L-lysine N6-monooxygenase MbtG</fullName>
        <ecNumber evidence="4">1.14.13.59</ecNumber>
    </recommendedName>
    <alternativeName>
        <fullName evidence="13">Lysine 6-N-hydroxylase</fullName>
    </alternativeName>
    <alternativeName>
        <fullName evidence="12">Lysine N6-hydroxylase</fullName>
    </alternativeName>
    <alternativeName>
        <fullName evidence="10">Lysine-N-oxygenase</fullName>
    </alternativeName>
    <alternativeName>
        <fullName evidence="11">Mycobactin synthase protein G</fullName>
    </alternativeName>
</protein>
<keyword evidence="6" id="KW-0285">Flavoprotein</keyword>
<evidence type="ECO:0000256" key="13">
    <source>
        <dbReference type="ARBA" id="ARBA00032738"/>
    </source>
</evidence>
<evidence type="ECO:0000256" key="14">
    <source>
        <dbReference type="ARBA" id="ARBA00048407"/>
    </source>
</evidence>
<dbReference type="OrthoDB" id="7527071at2"/>
<evidence type="ECO:0000256" key="2">
    <source>
        <dbReference type="ARBA" id="ARBA00004924"/>
    </source>
</evidence>
<dbReference type="AlphaFoldDB" id="A0A410MIA0"/>
<dbReference type="SUPFAM" id="SSF51905">
    <property type="entry name" value="FAD/NAD(P)-binding domain"/>
    <property type="match status" value="1"/>
</dbReference>
<dbReference type="RefSeq" id="WP_128526693.1">
    <property type="nucleotide sequence ID" value="NZ_CP026118.1"/>
</dbReference>
<dbReference type="PANTHER" id="PTHR42802">
    <property type="entry name" value="MONOOXYGENASE"/>
    <property type="match status" value="1"/>
</dbReference>
<evidence type="ECO:0000256" key="9">
    <source>
        <dbReference type="ARBA" id="ARBA00023002"/>
    </source>
</evidence>
<dbReference type="Pfam" id="PF13434">
    <property type="entry name" value="Lys_Orn_oxgnase"/>
    <property type="match status" value="1"/>
</dbReference>
<dbReference type="KEGG" id="hli:HLI_20520"/>
<keyword evidence="9" id="KW-0560">Oxidoreductase</keyword>
<accession>A0A410MIA0</accession>
<gene>
    <name evidence="15" type="ORF">HLI_20520</name>
</gene>
<dbReference type="InterPro" id="IPR036188">
    <property type="entry name" value="FAD/NAD-bd_sf"/>
</dbReference>
<name>A0A410MIA0_9BACI</name>
<proteinExistence type="inferred from homology"/>
<dbReference type="EC" id="1.14.13.59" evidence="4"/>
<evidence type="ECO:0000256" key="5">
    <source>
        <dbReference type="ARBA" id="ARBA00016406"/>
    </source>
</evidence>
<evidence type="ECO:0000256" key="4">
    <source>
        <dbReference type="ARBA" id="ARBA00013076"/>
    </source>
</evidence>
<dbReference type="Gene3D" id="3.50.50.60">
    <property type="entry name" value="FAD/NAD(P)-binding domain"/>
    <property type="match status" value="1"/>
</dbReference>
<keyword evidence="7" id="KW-0274">FAD</keyword>
<comment type="catalytic activity">
    <reaction evidence="14">
        <text>L-lysine + NADPH + O2 = N(6)-hydroxy-L-lysine + NADP(+) + H2O</text>
        <dbReference type="Rhea" id="RHEA:23228"/>
        <dbReference type="ChEBI" id="CHEBI:15377"/>
        <dbReference type="ChEBI" id="CHEBI:15379"/>
        <dbReference type="ChEBI" id="CHEBI:32551"/>
        <dbReference type="ChEBI" id="CHEBI:57783"/>
        <dbReference type="ChEBI" id="CHEBI:57820"/>
        <dbReference type="ChEBI" id="CHEBI:58349"/>
        <dbReference type="EC" id="1.14.13.59"/>
    </reaction>
</comment>
<comment type="pathway">
    <text evidence="2">Siderophore biosynthesis.</text>
</comment>